<evidence type="ECO:0000313" key="3">
    <source>
        <dbReference type="EMBL" id="EMM94294.1"/>
    </source>
</evidence>
<comment type="similarity">
    <text evidence="1">Belongs to the DprA/Smf family.</text>
</comment>
<reference evidence="3 4" key="1">
    <citation type="submission" date="2013-01" db="EMBL/GenBank/DDBJ databases">
        <authorList>
            <person name="Harkins D.M."/>
            <person name="Durkin A.S."/>
            <person name="Brinkac L.M."/>
            <person name="Haft D.H."/>
            <person name="Selengut J.D."/>
            <person name="Sanka R."/>
            <person name="DePew J."/>
            <person name="Purushe J."/>
            <person name="Tulsiani S.M."/>
            <person name="Graham G.C."/>
            <person name="Burns M.-A."/>
            <person name="Dohnt M.F."/>
            <person name="Smythe L.D."/>
            <person name="McKay D.B."/>
            <person name="Craig S.B."/>
            <person name="Vinetz J.M."/>
            <person name="Sutton G.G."/>
            <person name="Nierman W.C."/>
            <person name="Fouts D.E."/>
        </authorList>
    </citation>
    <scope>NUCLEOTIDE SEQUENCE [LARGE SCALE GENOMIC DNA]</scope>
    <source>
        <strain evidence="3 4">LT2156</strain>
    </source>
</reference>
<dbReference type="Pfam" id="PF02481">
    <property type="entry name" value="DNA_processg_A"/>
    <property type="match status" value="1"/>
</dbReference>
<dbReference type="Proteomes" id="UP000012089">
    <property type="component" value="Unassembled WGS sequence"/>
</dbReference>
<accession>M6HHB5</accession>
<dbReference type="AlphaFoldDB" id="M6HHB5"/>
<dbReference type="InterPro" id="IPR057666">
    <property type="entry name" value="DrpA_SLOG"/>
</dbReference>
<comment type="caution">
    <text evidence="3">The sequence shown here is derived from an EMBL/GenBank/DDBJ whole genome shotgun (WGS) entry which is preliminary data.</text>
</comment>
<name>M6HHB5_LEPIR</name>
<dbReference type="PANTHER" id="PTHR43022">
    <property type="entry name" value="PROTEIN SMF"/>
    <property type="match status" value="1"/>
</dbReference>
<evidence type="ECO:0000313" key="4">
    <source>
        <dbReference type="Proteomes" id="UP000012089"/>
    </source>
</evidence>
<evidence type="ECO:0000256" key="1">
    <source>
        <dbReference type="ARBA" id="ARBA00006525"/>
    </source>
</evidence>
<dbReference type="InterPro" id="IPR003488">
    <property type="entry name" value="DprA"/>
</dbReference>
<dbReference type="GO" id="GO:0009294">
    <property type="term" value="P:DNA-mediated transformation"/>
    <property type="evidence" value="ECO:0007669"/>
    <property type="project" value="InterPro"/>
</dbReference>
<proteinExistence type="inferred from homology"/>
<organism evidence="3 4">
    <name type="scientific">Leptospira interrogans serovar Zanoni str. LT2156</name>
    <dbReference type="NCBI Taxonomy" id="1001601"/>
    <lineage>
        <taxon>Bacteria</taxon>
        <taxon>Pseudomonadati</taxon>
        <taxon>Spirochaetota</taxon>
        <taxon>Spirochaetia</taxon>
        <taxon>Leptospirales</taxon>
        <taxon>Leptospiraceae</taxon>
        <taxon>Leptospira</taxon>
    </lineage>
</organism>
<dbReference type="SUPFAM" id="SSF102405">
    <property type="entry name" value="MCP/YpsA-like"/>
    <property type="match status" value="1"/>
</dbReference>
<dbReference type="PANTHER" id="PTHR43022:SF1">
    <property type="entry name" value="PROTEIN SMF"/>
    <property type="match status" value="1"/>
</dbReference>
<dbReference type="Gene3D" id="3.40.50.450">
    <property type="match status" value="1"/>
</dbReference>
<feature type="domain" description="Smf/DprA SLOG" evidence="2">
    <location>
        <begin position="50"/>
        <end position="232"/>
    </location>
</feature>
<protein>
    <submittedName>
        <fullName evidence="3">Putative DNA protecting protein DprA</fullName>
    </submittedName>
</protein>
<sequence length="237" mass="26236">MLFDFQKSKEELEQEALEKEYYDYLFRIDAKVTRFAFDSVLNNSKSSGAIPLFYKGDSTLLRRRAVSIVGTRNPSKKGQETAAAITEAVIKLGFVVVSGLAKGIDSVAHSTALVAKGSTIAVLGTPIHKIYPAENKFLAEEISENGLILSMNLPHEEKGTYLFPRRNRLMALMTEATIVVEAGETSGVIHQAAECKRLHKKLIFSKSLVEQKYDWVSKFINSGALVAESSNHLKQIL</sequence>
<evidence type="ECO:0000259" key="2">
    <source>
        <dbReference type="Pfam" id="PF02481"/>
    </source>
</evidence>
<dbReference type="EMBL" id="AFMF02000036">
    <property type="protein sequence ID" value="EMM94294.1"/>
    <property type="molecule type" value="Genomic_DNA"/>
</dbReference>
<gene>
    <name evidence="3" type="ORF">LEP1GSC158_0653</name>
</gene>